<feature type="transmembrane region" description="Helical" evidence="6">
    <location>
        <begin position="80"/>
        <end position="98"/>
    </location>
</feature>
<feature type="transmembrane region" description="Helical" evidence="6">
    <location>
        <begin position="141"/>
        <end position="162"/>
    </location>
</feature>
<sequence length="421" mass="45560">MNSAISVVDQLLLSGLNFLIGVALIRFAAKETYGLYSQLMGAGLLSTTLLGALVCTALTTLAMRLDEHARRQMVARVARLQWLIAGVLAVVAGVAMGILDEVLDLHENPFLLAGAFALWIWALAAREYCRTALFIEGVPEKVASVDFVFVVLTLLGGVGLYWLERVTVTEIIFVMALSNALAAALPSVGLVRRLEPNTSRQAFVADARALWALSRWAVVGALLGWMGNNSYLYLTGGLVGVAALADMNAARLVLTPIVVIGTAWAKLAQPAMGQLIAQSNWRGVRQFMLKSLLAMEAFAVVYILAMWLFFPWLSAHFLGEKYQGIMGLVLMWAAYFAINAARSMGTILLTSFGAFRALFWQGAVSLVVLLALSWVLIPRYGVWGALAAMVAVELLELLTNHLLLIPRVKRSHLAAEVGSAA</sequence>
<dbReference type="EMBL" id="CP036282">
    <property type="protein sequence ID" value="QDL53400.1"/>
    <property type="molecule type" value="Genomic_DNA"/>
</dbReference>
<keyword evidence="3 6" id="KW-0812">Transmembrane</keyword>
<evidence type="ECO:0000256" key="5">
    <source>
        <dbReference type="ARBA" id="ARBA00023136"/>
    </source>
</evidence>
<proteinExistence type="predicted"/>
<reference evidence="8" key="2">
    <citation type="journal article" date="2020" name="Int. J. Syst. Evol. Microbiol.">
        <title>Genomic insights into a novel species Rhodoferax aquaticus sp. nov., isolated from freshwater.</title>
        <authorList>
            <person name="Li T."/>
            <person name="Zhuo Y."/>
            <person name="Jin C.Z."/>
            <person name="Wu X."/>
            <person name="Ko S.R."/>
            <person name="Jin F.J."/>
            <person name="Ahn C.Y."/>
            <person name="Oh H.M."/>
            <person name="Lee H.G."/>
            <person name="Jin L."/>
        </authorList>
    </citation>
    <scope>NUCLEOTIDE SEQUENCE [LARGE SCALE GENOMIC DNA]</scope>
    <source>
        <strain evidence="8">Gr-4</strain>
    </source>
</reference>
<dbReference type="KEGG" id="rhg:EXZ61_03970"/>
<evidence type="ECO:0000313" key="8">
    <source>
        <dbReference type="Proteomes" id="UP000317365"/>
    </source>
</evidence>
<evidence type="ECO:0000256" key="1">
    <source>
        <dbReference type="ARBA" id="ARBA00004651"/>
    </source>
</evidence>
<feature type="transmembrane region" description="Helical" evidence="6">
    <location>
        <begin position="110"/>
        <end position="129"/>
    </location>
</feature>
<keyword evidence="2" id="KW-1003">Cell membrane</keyword>
<evidence type="ECO:0000313" key="7">
    <source>
        <dbReference type="EMBL" id="QDL53400.1"/>
    </source>
</evidence>
<evidence type="ECO:0000256" key="4">
    <source>
        <dbReference type="ARBA" id="ARBA00022989"/>
    </source>
</evidence>
<dbReference type="PANTHER" id="PTHR30250">
    <property type="entry name" value="PST FAMILY PREDICTED COLANIC ACID TRANSPORTER"/>
    <property type="match status" value="1"/>
</dbReference>
<evidence type="ECO:0000256" key="3">
    <source>
        <dbReference type="ARBA" id="ARBA00022692"/>
    </source>
</evidence>
<name>A0A515EL60_9BURK</name>
<keyword evidence="8" id="KW-1185">Reference proteome</keyword>
<feature type="transmembrane region" description="Helical" evidence="6">
    <location>
        <begin position="383"/>
        <end position="404"/>
    </location>
</feature>
<feature type="transmembrane region" description="Helical" evidence="6">
    <location>
        <begin position="353"/>
        <end position="377"/>
    </location>
</feature>
<comment type="subcellular location">
    <subcellularLocation>
        <location evidence="1">Cell membrane</location>
        <topology evidence="1">Multi-pass membrane protein</topology>
    </subcellularLocation>
</comment>
<feature type="transmembrane region" description="Helical" evidence="6">
    <location>
        <begin position="209"/>
        <end position="228"/>
    </location>
</feature>
<feature type="transmembrane region" description="Helical" evidence="6">
    <location>
        <begin position="12"/>
        <end position="29"/>
    </location>
</feature>
<reference evidence="8" key="1">
    <citation type="submission" date="2019-02" db="EMBL/GenBank/DDBJ databases">
        <title>Complete genome sequence of Rhodoferax sp. Gr-4.</title>
        <authorList>
            <person name="Jin L."/>
        </authorList>
    </citation>
    <scope>NUCLEOTIDE SEQUENCE [LARGE SCALE GENOMIC DNA]</scope>
    <source>
        <strain evidence="8">Gr-4</strain>
    </source>
</reference>
<dbReference type="PANTHER" id="PTHR30250:SF11">
    <property type="entry name" value="O-ANTIGEN TRANSPORTER-RELATED"/>
    <property type="match status" value="1"/>
</dbReference>
<dbReference type="AlphaFoldDB" id="A0A515EL60"/>
<evidence type="ECO:0000256" key="2">
    <source>
        <dbReference type="ARBA" id="ARBA00022475"/>
    </source>
</evidence>
<accession>A0A515EL60</accession>
<protein>
    <recommendedName>
        <fullName evidence="9">Polysaccharide biosynthesis protein</fullName>
    </recommendedName>
</protein>
<dbReference type="RefSeq" id="WP_142809245.1">
    <property type="nucleotide sequence ID" value="NZ_CP036282.1"/>
</dbReference>
<feature type="transmembrane region" description="Helical" evidence="6">
    <location>
        <begin position="287"/>
        <end position="310"/>
    </location>
</feature>
<dbReference type="GO" id="GO:0005886">
    <property type="term" value="C:plasma membrane"/>
    <property type="evidence" value="ECO:0007669"/>
    <property type="project" value="UniProtKB-SubCell"/>
</dbReference>
<dbReference type="InterPro" id="IPR050833">
    <property type="entry name" value="Poly_Biosynth_Transport"/>
</dbReference>
<keyword evidence="4 6" id="KW-1133">Transmembrane helix</keyword>
<feature type="transmembrane region" description="Helical" evidence="6">
    <location>
        <begin position="248"/>
        <end position="267"/>
    </location>
</feature>
<gene>
    <name evidence="7" type="ORF">EXZ61_03970</name>
</gene>
<feature type="transmembrane region" description="Helical" evidence="6">
    <location>
        <begin position="168"/>
        <end position="188"/>
    </location>
</feature>
<organism evidence="7 8">
    <name type="scientific">Rhodoferax aquaticus</name>
    <dbReference type="NCBI Taxonomy" id="2527691"/>
    <lineage>
        <taxon>Bacteria</taxon>
        <taxon>Pseudomonadati</taxon>
        <taxon>Pseudomonadota</taxon>
        <taxon>Betaproteobacteria</taxon>
        <taxon>Burkholderiales</taxon>
        <taxon>Comamonadaceae</taxon>
        <taxon>Rhodoferax</taxon>
    </lineage>
</organism>
<evidence type="ECO:0008006" key="9">
    <source>
        <dbReference type="Google" id="ProtNLM"/>
    </source>
</evidence>
<feature type="transmembrane region" description="Helical" evidence="6">
    <location>
        <begin position="35"/>
        <end position="59"/>
    </location>
</feature>
<keyword evidence="5 6" id="KW-0472">Membrane</keyword>
<dbReference type="Proteomes" id="UP000317365">
    <property type="component" value="Chromosome"/>
</dbReference>
<evidence type="ECO:0000256" key="6">
    <source>
        <dbReference type="SAM" id="Phobius"/>
    </source>
</evidence>
<feature type="transmembrane region" description="Helical" evidence="6">
    <location>
        <begin position="322"/>
        <end position="341"/>
    </location>
</feature>